<organism evidence="1">
    <name type="scientific">Candidatus Kentrum sp. SD</name>
    <dbReference type="NCBI Taxonomy" id="2126332"/>
    <lineage>
        <taxon>Bacteria</taxon>
        <taxon>Pseudomonadati</taxon>
        <taxon>Pseudomonadota</taxon>
        <taxon>Gammaproteobacteria</taxon>
        <taxon>Candidatus Kentrum</taxon>
    </lineage>
</organism>
<dbReference type="AlphaFoldDB" id="A0A451BQH3"/>
<proteinExistence type="predicted"/>
<dbReference type="EMBL" id="CAADHB010000122">
    <property type="protein sequence ID" value="VFK80518.1"/>
    <property type="molecule type" value="Genomic_DNA"/>
</dbReference>
<evidence type="ECO:0000313" key="1">
    <source>
        <dbReference type="EMBL" id="VFK80518.1"/>
    </source>
</evidence>
<reference evidence="1" key="1">
    <citation type="submission" date="2019-02" db="EMBL/GenBank/DDBJ databases">
        <authorList>
            <person name="Gruber-Vodicka R. H."/>
            <person name="Seah K. B. B."/>
        </authorList>
    </citation>
    <scope>NUCLEOTIDE SEQUENCE</scope>
    <source>
        <strain evidence="1">BECK_S127</strain>
    </source>
</reference>
<accession>A0A451BQH3</accession>
<sequence length="67" mass="7950">MSNTEKEIIHSIRKQLPQLLRRDPSLRDYILAVAHDRFPTRVETEDRFTPVISSAHSDERDRQFRSS</sequence>
<name>A0A451BQH3_9GAMM</name>
<gene>
    <name evidence="1" type="ORF">BECKSD772D_GA0070982_11229</name>
</gene>
<protein>
    <submittedName>
        <fullName evidence="1">Uncharacterized protein</fullName>
    </submittedName>
</protein>